<sequence length="813" mass="90526">MSHRIYLYNLDNEVNRPAPETAVDGTLESMLPVIGGHDGHSITLMEWKYEFPFFLHPLFAGRPYLGIPVYNGQNGGLYADAPAGISALKRLYDFIDIHAGVLTDDPAAFRDAKENIFNFLENKAGHDSFHLDAWDVFNMSDEPHEEQAAELLKQIKDTNAAIEAAIAANDPLLLNECPDVQHNPYHFKTFRDFFSTSAYGYGWDVIQSGYYEAEEEDSNQIAFTENGLTGLKVDGQVVIPAAYDEVFIFPENEDFAIVSREGKWGYVNRQGQLVSGLAYDEAYDVVSGQALVKSGTQMYIVVPGNALPANGYDDIFYLSETPLLYIVGREERYGVVDAAGNQLLPMVFAQDIELSDFSGVQIISARHSDTNKSHYYTAGFTRIGDDSIDEVQWGGTCKDDSLLLFIRYKPSKQCGLFSPEGKELLPIIYDELEVLMGGTVVVRQGRNSGIYSLNKGWQVPLSPIEIESIGEYACLLTQNGKTGLFVSQHDVIIPPAYDVIAREFTWHDTNEWDTLAVNADGAFSIHHDGGVTSLTTADISAILGEDTRYRYSEEMLDALARLAGDDLPADLLHERGSAALEAQQYEEAVRLFKAAADKGSKDAMSDLGYIYEAIEGYTDDIAAFEWYARGVAAGSPHAANGLGNCYQYGTGTSPDIRKALELYQQAASQHVPYAHYNLGMLYYEGIKVPKDDQQALKHFVYASRLGIDCYNYVGTLFEVAEDYKNAVDAYRSGIKNKDEYCAFNMARLYELGQGVKTDARKALSHYMKAVELGMDDALLELRRMYLYNEDVKDETRARQYEQQARDAGLDIPG</sequence>
<protein>
    <submittedName>
        <fullName evidence="2">SEL1-like repeat protein</fullName>
    </submittedName>
</protein>
<dbReference type="PANTHER" id="PTHR11102:SF160">
    <property type="entry name" value="ERAD-ASSOCIATED E3 UBIQUITIN-PROTEIN LIGASE COMPONENT HRD3"/>
    <property type="match status" value="1"/>
</dbReference>
<dbReference type="InterPro" id="IPR019734">
    <property type="entry name" value="TPR_rpt"/>
</dbReference>
<dbReference type="InterPro" id="IPR056724">
    <property type="entry name" value="DUF7822"/>
</dbReference>
<dbReference type="SMART" id="SM00028">
    <property type="entry name" value="TPR"/>
    <property type="match status" value="2"/>
</dbReference>
<evidence type="ECO:0000259" key="1">
    <source>
        <dbReference type="Pfam" id="PF25135"/>
    </source>
</evidence>
<organism evidence="2 3">
    <name type="scientific">Chitinophaga varians</name>
    <dbReference type="NCBI Taxonomy" id="2202339"/>
    <lineage>
        <taxon>Bacteria</taxon>
        <taxon>Pseudomonadati</taxon>
        <taxon>Bacteroidota</taxon>
        <taxon>Chitinophagia</taxon>
        <taxon>Chitinophagales</taxon>
        <taxon>Chitinophagaceae</taxon>
        <taxon>Chitinophaga</taxon>
    </lineage>
</organism>
<dbReference type="SUPFAM" id="SSF81901">
    <property type="entry name" value="HCP-like"/>
    <property type="match status" value="1"/>
</dbReference>
<dbReference type="PANTHER" id="PTHR11102">
    <property type="entry name" value="SEL-1-LIKE PROTEIN"/>
    <property type="match status" value="1"/>
</dbReference>
<dbReference type="Pfam" id="PF14903">
    <property type="entry name" value="WG_beta_rep"/>
    <property type="match status" value="1"/>
</dbReference>
<keyword evidence="3" id="KW-1185">Reference proteome</keyword>
<dbReference type="EMBL" id="JABAIA010000002">
    <property type="protein sequence ID" value="NLR66967.1"/>
    <property type="molecule type" value="Genomic_DNA"/>
</dbReference>
<dbReference type="Gene3D" id="1.25.40.10">
    <property type="entry name" value="Tetratricopeptide repeat domain"/>
    <property type="match status" value="1"/>
</dbReference>
<dbReference type="InterPro" id="IPR006597">
    <property type="entry name" value="Sel1-like"/>
</dbReference>
<reference evidence="2 3" key="1">
    <citation type="submission" date="2020-04" db="EMBL/GenBank/DDBJ databases">
        <authorList>
            <person name="Yin C."/>
        </authorList>
    </citation>
    <scope>NUCLEOTIDE SEQUENCE [LARGE SCALE GENOMIC DNA]</scope>
    <source>
        <strain evidence="2 3">Ae27</strain>
    </source>
</reference>
<dbReference type="InterPro" id="IPR011990">
    <property type="entry name" value="TPR-like_helical_dom_sf"/>
</dbReference>
<dbReference type="Proteomes" id="UP000570474">
    <property type="component" value="Unassembled WGS sequence"/>
</dbReference>
<dbReference type="RefSeq" id="WP_168872864.1">
    <property type="nucleotide sequence ID" value="NZ_JABAIA010000002.1"/>
</dbReference>
<comment type="caution">
    <text evidence="2">The sequence shown here is derived from an EMBL/GenBank/DDBJ whole genome shotgun (WGS) entry which is preliminary data.</text>
</comment>
<proteinExistence type="predicted"/>
<dbReference type="Pfam" id="PF25135">
    <property type="entry name" value="DUF7822"/>
    <property type="match status" value="1"/>
</dbReference>
<dbReference type="InterPro" id="IPR050767">
    <property type="entry name" value="Sel1_AlgK"/>
</dbReference>
<feature type="domain" description="DUF7822" evidence="1">
    <location>
        <begin position="40"/>
        <end position="168"/>
    </location>
</feature>
<evidence type="ECO:0000313" key="2">
    <source>
        <dbReference type="EMBL" id="NLR66967.1"/>
    </source>
</evidence>
<accession>A0A847S278</accession>
<dbReference type="Pfam" id="PF08238">
    <property type="entry name" value="Sel1"/>
    <property type="match status" value="5"/>
</dbReference>
<gene>
    <name evidence="2" type="ORF">HGH92_21850</name>
</gene>
<name>A0A847S278_9BACT</name>
<dbReference type="AlphaFoldDB" id="A0A847S278"/>
<dbReference type="InterPro" id="IPR032774">
    <property type="entry name" value="WG_beta_rep"/>
</dbReference>
<dbReference type="SMART" id="SM00671">
    <property type="entry name" value="SEL1"/>
    <property type="match status" value="5"/>
</dbReference>
<evidence type="ECO:0000313" key="3">
    <source>
        <dbReference type="Proteomes" id="UP000570474"/>
    </source>
</evidence>